<evidence type="ECO:0000313" key="12">
    <source>
        <dbReference type="Proteomes" id="UP000265692"/>
    </source>
</evidence>
<comment type="caution">
    <text evidence="11">The sequence shown here is derived from an EMBL/GenBank/DDBJ whole genome shotgun (WGS) entry which is preliminary data.</text>
</comment>
<dbReference type="EMBL" id="QWEI01000001">
    <property type="protein sequence ID" value="RHW39276.1"/>
    <property type="molecule type" value="Genomic_DNA"/>
</dbReference>
<keyword evidence="6 9" id="KW-1133">Transmembrane helix</keyword>
<feature type="transmembrane region" description="Helical" evidence="9">
    <location>
        <begin position="12"/>
        <end position="32"/>
    </location>
</feature>
<dbReference type="InterPro" id="IPR055348">
    <property type="entry name" value="DctQ"/>
</dbReference>
<feature type="transmembrane region" description="Helical" evidence="9">
    <location>
        <begin position="128"/>
        <end position="149"/>
    </location>
</feature>
<dbReference type="OrthoDB" id="9815614at2"/>
<comment type="subcellular location">
    <subcellularLocation>
        <location evidence="1">Cell inner membrane</location>
        <topology evidence="1">Multi-pass membrane protein</topology>
    </subcellularLocation>
</comment>
<dbReference type="PANTHER" id="PTHR35011">
    <property type="entry name" value="2,3-DIKETO-L-GULONATE TRAP TRANSPORTER SMALL PERMEASE PROTEIN YIAM"/>
    <property type="match status" value="1"/>
</dbReference>
<comment type="similarity">
    <text evidence="8">Belongs to the TRAP transporter small permease family.</text>
</comment>
<dbReference type="PANTHER" id="PTHR35011:SF2">
    <property type="entry name" value="2,3-DIKETO-L-GULONATE TRAP TRANSPORTER SMALL PERMEASE PROTEIN YIAM"/>
    <property type="match status" value="1"/>
</dbReference>
<accession>A0A396SCE6</accession>
<evidence type="ECO:0000256" key="2">
    <source>
        <dbReference type="ARBA" id="ARBA00022448"/>
    </source>
</evidence>
<evidence type="ECO:0000256" key="9">
    <source>
        <dbReference type="SAM" id="Phobius"/>
    </source>
</evidence>
<organism evidence="11 12">
    <name type="scientific">Ureibacillus yapensis</name>
    <dbReference type="NCBI Taxonomy" id="2304605"/>
    <lineage>
        <taxon>Bacteria</taxon>
        <taxon>Bacillati</taxon>
        <taxon>Bacillota</taxon>
        <taxon>Bacilli</taxon>
        <taxon>Bacillales</taxon>
        <taxon>Caryophanaceae</taxon>
        <taxon>Ureibacillus</taxon>
    </lineage>
</organism>
<name>A0A396SCE6_9BACL</name>
<evidence type="ECO:0000259" key="10">
    <source>
        <dbReference type="Pfam" id="PF04290"/>
    </source>
</evidence>
<keyword evidence="12" id="KW-1185">Reference proteome</keyword>
<evidence type="ECO:0000256" key="3">
    <source>
        <dbReference type="ARBA" id="ARBA00022475"/>
    </source>
</evidence>
<keyword evidence="3" id="KW-1003">Cell membrane</keyword>
<feature type="transmembrane region" description="Helical" evidence="9">
    <location>
        <begin position="52"/>
        <end position="76"/>
    </location>
</feature>
<proteinExistence type="inferred from homology"/>
<dbReference type="GO" id="GO:0022857">
    <property type="term" value="F:transmembrane transporter activity"/>
    <property type="evidence" value="ECO:0007669"/>
    <property type="project" value="TreeGrafter"/>
</dbReference>
<keyword evidence="7 9" id="KW-0472">Membrane</keyword>
<keyword evidence="5 9" id="KW-0812">Transmembrane</keyword>
<evidence type="ECO:0000256" key="5">
    <source>
        <dbReference type="ARBA" id="ARBA00022692"/>
    </source>
</evidence>
<reference evidence="11 12" key="1">
    <citation type="submission" date="2018-08" db="EMBL/GenBank/DDBJ databases">
        <title>Lysinibacillus sp. YLB-03 draft genome sequence.</title>
        <authorList>
            <person name="Yu L."/>
        </authorList>
    </citation>
    <scope>NUCLEOTIDE SEQUENCE [LARGE SCALE GENOMIC DNA]</scope>
    <source>
        <strain evidence="11 12">YLB-03</strain>
    </source>
</reference>
<protein>
    <submittedName>
        <fullName evidence="11">TRAP transporter small permease</fullName>
    </submittedName>
</protein>
<dbReference type="AlphaFoldDB" id="A0A396SCE6"/>
<keyword evidence="2" id="KW-0813">Transport</keyword>
<keyword evidence="4" id="KW-0997">Cell inner membrane</keyword>
<dbReference type="GO" id="GO:0005886">
    <property type="term" value="C:plasma membrane"/>
    <property type="evidence" value="ECO:0007669"/>
    <property type="project" value="UniProtKB-SubCell"/>
</dbReference>
<evidence type="ECO:0000313" key="11">
    <source>
        <dbReference type="EMBL" id="RHW39276.1"/>
    </source>
</evidence>
<dbReference type="InterPro" id="IPR007387">
    <property type="entry name" value="TRAP_DctQ"/>
</dbReference>
<evidence type="ECO:0000256" key="1">
    <source>
        <dbReference type="ARBA" id="ARBA00004429"/>
    </source>
</evidence>
<feature type="domain" description="Tripartite ATP-independent periplasmic transporters DctQ component" evidence="10">
    <location>
        <begin position="24"/>
        <end position="149"/>
    </location>
</feature>
<dbReference type="Pfam" id="PF04290">
    <property type="entry name" value="DctQ"/>
    <property type="match status" value="1"/>
</dbReference>
<evidence type="ECO:0000256" key="6">
    <source>
        <dbReference type="ARBA" id="ARBA00022989"/>
    </source>
</evidence>
<gene>
    <name evidence="11" type="ORF">D1B33_00015</name>
</gene>
<sequence>MYHKLVLNVNRWTQYLTMALLVIMVALVFLQILMREVVDYSFSWTEEVARYLLVWVSFLASGFAYQFGAHISIEVFVKKFNDRFNKMIKIIVSLIAIVFAIILIITGMELALENSMNKSPALRLPMGVVYLAIPIGAFLQILNIIDLLFSKNSTSDAEVSE</sequence>
<dbReference type="Proteomes" id="UP000265692">
    <property type="component" value="Unassembled WGS sequence"/>
</dbReference>
<dbReference type="GO" id="GO:0015740">
    <property type="term" value="P:C4-dicarboxylate transport"/>
    <property type="evidence" value="ECO:0007669"/>
    <property type="project" value="TreeGrafter"/>
</dbReference>
<feature type="transmembrane region" description="Helical" evidence="9">
    <location>
        <begin position="88"/>
        <end position="108"/>
    </location>
</feature>
<evidence type="ECO:0000256" key="7">
    <source>
        <dbReference type="ARBA" id="ARBA00023136"/>
    </source>
</evidence>
<dbReference type="RefSeq" id="WP_118874288.1">
    <property type="nucleotide sequence ID" value="NZ_QWEI01000001.1"/>
</dbReference>
<evidence type="ECO:0000256" key="4">
    <source>
        <dbReference type="ARBA" id="ARBA00022519"/>
    </source>
</evidence>
<evidence type="ECO:0000256" key="8">
    <source>
        <dbReference type="ARBA" id="ARBA00038436"/>
    </source>
</evidence>